<evidence type="ECO:0000313" key="3">
    <source>
        <dbReference type="Proteomes" id="UP001530400"/>
    </source>
</evidence>
<dbReference type="AlphaFoldDB" id="A0ABD3NHS9"/>
<name>A0ABD3NHS9_9STRA</name>
<organism evidence="2 3">
    <name type="scientific">Cyclotella atomus</name>
    <dbReference type="NCBI Taxonomy" id="382360"/>
    <lineage>
        <taxon>Eukaryota</taxon>
        <taxon>Sar</taxon>
        <taxon>Stramenopiles</taxon>
        <taxon>Ochrophyta</taxon>
        <taxon>Bacillariophyta</taxon>
        <taxon>Coscinodiscophyceae</taxon>
        <taxon>Thalassiosirophycidae</taxon>
        <taxon>Stephanodiscales</taxon>
        <taxon>Stephanodiscaceae</taxon>
        <taxon>Cyclotella</taxon>
    </lineage>
</organism>
<sequence>MLGSVVNAVERLGCDVLYIPGGCTYLCQPIDVGINRPFKRELKRQWEDWVEDAGTDLQAPSRRDVAEWVITAHAMIPTATVKSAWKKTGFSWDCDDAAAYKPRFHALRDRHQ</sequence>
<proteinExistence type="predicted"/>
<gene>
    <name evidence="2" type="ORF">ACHAWO_000675</name>
</gene>
<evidence type="ECO:0000259" key="1">
    <source>
        <dbReference type="Pfam" id="PF03184"/>
    </source>
</evidence>
<dbReference type="InterPro" id="IPR004875">
    <property type="entry name" value="DDE_SF_endonuclease_dom"/>
</dbReference>
<dbReference type="Proteomes" id="UP001530400">
    <property type="component" value="Unassembled WGS sequence"/>
</dbReference>
<protein>
    <recommendedName>
        <fullName evidence="1">DDE-1 domain-containing protein</fullName>
    </recommendedName>
</protein>
<evidence type="ECO:0000313" key="2">
    <source>
        <dbReference type="EMBL" id="KAL3775445.1"/>
    </source>
</evidence>
<dbReference type="Pfam" id="PF03184">
    <property type="entry name" value="DDE_1"/>
    <property type="match status" value="1"/>
</dbReference>
<reference evidence="2 3" key="1">
    <citation type="submission" date="2024-10" db="EMBL/GenBank/DDBJ databases">
        <title>Updated reference genomes for cyclostephanoid diatoms.</title>
        <authorList>
            <person name="Roberts W.R."/>
            <person name="Alverson A.J."/>
        </authorList>
    </citation>
    <scope>NUCLEOTIDE SEQUENCE [LARGE SCALE GENOMIC DNA]</scope>
    <source>
        <strain evidence="2 3">AJA010-31</strain>
    </source>
</reference>
<comment type="caution">
    <text evidence="2">The sequence shown here is derived from an EMBL/GenBank/DDBJ whole genome shotgun (WGS) entry which is preliminary data.</text>
</comment>
<dbReference type="EMBL" id="JALLPJ020001154">
    <property type="protein sequence ID" value="KAL3775445.1"/>
    <property type="molecule type" value="Genomic_DNA"/>
</dbReference>
<keyword evidence="3" id="KW-1185">Reference proteome</keyword>
<accession>A0ABD3NHS9</accession>
<feature type="domain" description="DDE-1" evidence="1">
    <location>
        <begin position="15"/>
        <end position="85"/>
    </location>
</feature>